<dbReference type="InterPro" id="IPR036431">
    <property type="entry name" value="ARID_dom_sf"/>
</dbReference>
<dbReference type="AlphaFoldDB" id="A0AAN9HTJ3"/>
<evidence type="ECO:0000259" key="1">
    <source>
        <dbReference type="PROSITE" id="PS51011"/>
    </source>
</evidence>
<dbReference type="SMART" id="SM01014">
    <property type="entry name" value="ARID"/>
    <property type="match status" value="1"/>
</dbReference>
<gene>
    <name evidence="2" type="ORF">RIF29_34453</name>
</gene>
<dbReference type="Pfam" id="PF01388">
    <property type="entry name" value="ARID"/>
    <property type="match status" value="1"/>
</dbReference>
<evidence type="ECO:0000313" key="2">
    <source>
        <dbReference type="EMBL" id="KAK7251347.1"/>
    </source>
</evidence>
<sequence length="634" mass="72451">MVSNGSLLDCLGLEAVGENNDNDSCLTKENHVNADDDNVKKRNLFYELLKIYRELNCSRGGSDRPARVFLGDGQSVDLYELFSLVKDGGGYAAVSVKGLWGYVTEELCLDLHVLASVKLVYHKHLKDFEAWLKRTFEDKIFRHGNYGRGWGFKTLELEIEKELRGLLCPNINENDDDLVELEPKKIGKCIDSANLKNETYLLDTKTENNVCEDVQSDHADDDDKLHTGVKDDLATLDKEVADLATLDKEVADLATMNREVVDLATLGKEMSDKEFNYRKRKREALSGMLNWMKHSAKHPLVPVTPPLPKPSKWKECKGQDLFFQVLRARVVLSKRRCVEPNGGSASFQNQKMHPSMYEEEVARGHHSTARLRCSGRQPTSVKSRLCSCCNSRSANGNRLTSSVNMEAEKSPVEEKAAKVELLTPKKVEGKFAHRKVSIGPHHQAEVPKWTGVVLECDSKWPGTQVWPLEQDSKPEAETDLIGRERELKCSCKIPGSVECNRFHIAENRMELKRELGPLFYHWGFDRMGEEVSLQWTAEEERRFKDLMRSDAPIWTNASRYFPRKRRRNLVNYYFNNFVTQRRIYQNRVTPSSIDSDNDEVEFGSFGYGFGMEALKVHEVLPECSENKQCTDFEY</sequence>
<dbReference type="SUPFAM" id="SSF46774">
    <property type="entry name" value="ARID-like"/>
    <property type="match status" value="1"/>
</dbReference>
<dbReference type="EMBL" id="JAYWIO010000007">
    <property type="protein sequence ID" value="KAK7251347.1"/>
    <property type="molecule type" value="Genomic_DNA"/>
</dbReference>
<proteinExistence type="predicted"/>
<reference evidence="2 3" key="1">
    <citation type="submission" date="2024-01" db="EMBL/GenBank/DDBJ databases">
        <title>The genomes of 5 underutilized Papilionoideae crops provide insights into root nodulation and disease resistanc.</title>
        <authorList>
            <person name="Yuan L."/>
        </authorList>
    </citation>
    <scope>NUCLEOTIDE SEQUENCE [LARGE SCALE GENOMIC DNA]</scope>
    <source>
        <strain evidence="2">ZHUSHIDOU_FW_LH</strain>
        <tissue evidence="2">Leaf</tissue>
    </source>
</reference>
<organism evidence="2 3">
    <name type="scientific">Crotalaria pallida</name>
    <name type="common">Smooth rattlebox</name>
    <name type="synonym">Crotalaria striata</name>
    <dbReference type="NCBI Taxonomy" id="3830"/>
    <lineage>
        <taxon>Eukaryota</taxon>
        <taxon>Viridiplantae</taxon>
        <taxon>Streptophyta</taxon>
        <taxon>Embryophyta</taxon>
        <taxon>Tracheophyta</taxon>
        <taxon>Spermatophyta</taxon>
        <taxon>Magnoliopsida</taxon>
        <taxon>eudicotyledons</taxon>
        <taxon>Gunneridae</taxon>
        <taxon>Pentapetalae</taxon>
        <taxon>rosids</taxon>
        <taxon>fabids</taxon>
        <taxon>Fabales</taxon>
        <taxon>Fabaceae</taxon>
        <taxon>Papilionoideae</taxon>
        <taxon>50 kb inversion clade</taxon>
        <taxon>genistoids sensu lato</taxon>
        <taxon>core genistoids</taxon>
        <taxon>Crotalarieae</taxon>
        <taxon>Crotalaria</taxon>
    </lineage>
</organism>
<dbReference type="CDD" id="cd16100">
    <property type="entry name" value="ARID"/>
    <property type="match status" value="1"/>
</dbReference>
<keyword evidence="3" id="KW-1185">Reference proteome</keyword>
<comment type="caution">
    <text evidence="2">The sequence shown here is derived from an EMBL/GenBank/DDBJ whole genome shotgun (WGS) entry which is preliminary data.</text>
</comment>
<dbReference type="InterPro" id="IPR001606">
    <property type="entry name" value="ARID_dom"/>
</dbReference>
<dbReference type="GO" id="GO:0003677">
    <property type="term" value="F:DNA binding"/>
    <property type="evidence" value="ECO:0007669"/>
    <property type="project" value="InterPro"/>
</dbReference>
<dbReference type="PANTHER" id="PTHR46410:SF18">
    <property type="entry name" value="AT-RICH INTERACTIVE DOMAIN-CONTAINING PROTEIN 2"/>
    <property type="match status" value="1"/>
</dbReference>
<dbReference type="PROSITE" id="PS51011">
    <property type="entry name" value="ARID"/>
    <property type="match status" value="1"/>
</dbReference>
<name>A0AAN9HTJ3_CROPI</name>
<dbReference type="SMART" id="SM00501">
    <property type="entry name" value="BRIGHT"/>
    <property type="match status" value="1"/>
</dbReference>
<feature type="domain" description="ARID" evidence="1">
    <location>
        <begin position="39"/>
        <end position="133"/>
    </location>
</feature>
<evidence type="ECO:0000313" key="3">
    <source>
        <dbReference type="Proteomes" id="UP001372338"/>
    </source>
</evidence>
<dbReference type="Gene3D" id="1.10.150.60">
    <property type="entry name" value="ARID DNA-binding domain"/>
    <property type="match status" value="1"/>
</dbReference>
<accession>A0AAN9HTJ3</accession>
<protein>
    <recommendedName>
        <fullName evidence="1">ARID domain-containing protein</fullName>
    </recommendedName>
</protein>
<dbReference type="PANTHER" id="PTHR46410">
    <property type="entry name" value="AT-RICH INTERACTIVE DOMAIN-CONTAINING PROTEIN 2"/>
    <property type="match status" value="1"/>
</dbReference>
<dbReference type="Proteomes" id="UP001372338">
    <property type="component" value="Unassembled WGS sequence"/>
</dbReference>